<evidence type="ECO:0000256" key="9">
    <source>
        <dbReference type="PIRSR" id="PIRSR001084-3"/>
    </source>
</evidence>
<dbReference type="InterPro" id="IPR029062">
    <property type="entry name" value="Class_I_gatase-like"/>
</dbReference>
<dbReference type="RefSeq" id="WP_095326470.1">
    <property type="nucleotide sequence ID" value="NZ_NPCC01000011.1"/>
</dbReference>
<dbReference type="Gene3D" id="3.40.50.880">
    <property type="match status" value="1"/>
</dbReference>
<dbReference type="InterPro" id="IPR013738">
    <property type="entry name" value="Beta_galactosidase_Trimer"/>
</dbReference>
<sequence length="682" mass="77801">MKYPPVHPTVEGMMHGGDYNPDQWLHMPEIIEEDFRLMPLAHCNTFSINIFGWSAIEPEEGVYTFAWLDDIMDRLAEKGYHAILATPSGARPAWLSKAYPEVLRVEADRRRNLHGQRHNHCLTSPVYRQKVKQINRKLAERYKGHPSLKMWHISNEYGGACHCDYCQDAFRAWLKHRYDNRLAKLNEAWWTGFWSHTYTDWEQIESPAPHGESMIHGHNLDWKRFVTDQTIDFYRNEIEPLRELTPEIKITTNFMGNYPHMRPFLGLNYRKFADELDVISWDSYPGWHGEKQSTEALAADVAFVHDIYRSLKGGQPFLLMESTPSLVNWHDVNRAKKPGMHELSSLQAVAHGADAILYFQWRKSRGSSEKFHGAVVDHVGHEHTRVFQEVAQLGRTLEQLAPVAGSTVEADVAIIYDWENQWAIDDAQATNNIDKGYASQVQSHYRSFWKHGVPVDVVSMNDDISTYKIVVAPMLYMLKPGGAEQIEAYVKNGGTFIATYWSGIVNETDLCFLGGFPGPLKPVLGVWAEEIDSLYKHETVPFTWNGDTYEAHSFVERIHLKGAETIAAFQGGSSPTPAVTKNRLGKGTAYYMASANEQRFYDAFYELLINEHGLASPIAASIPTGVSVQTRTNGEYAYTFFMNFNEDEKHLTLNGEKKTIQGETIDQVTLRPYGWEVVVEAI</sequence>
<keyword evidence="5 6" id="KW-0326">Glycosidase</keyword>
<dbReference type="EMBL" id="NPCC01000011">
    <property type="protein sequence ID" value="PAE89053.1"/>
    <property type="molecule type" value="Genomic_DNA"/>
</dbReference>
<dbReference type="PIRSF" id="PIRSF001084">
    <property type="entry name" value="B-galactosidase"/>
    <property type="match status" value="1"/>
</dbReference>
<gene>
    <name evidence="13" type="ORF">CHH72_09410</name>
</gene>
<accession>A0A268NZY0</accession>
<dbReference type="CDD" id="cd03143">
    <property type="entry name" value="A4_beta-galactosidase_middle_domain"/>
    <property type="match status" value="1"/>
</dbReference>
<evidence type="ECO:0000313" key="13">
    <source>
        <dbReference type="EMBL" id="PAE89053.1"/>
    </source>
</evidence>
<evidence type="ECO:0000259" key="10">
    <source>
        <dbReference type="Pfam" id="PF02449"/>
    </source>
</evidence>
<dbReference type="PANTHER" id="PTHR36447">
    <property type="entry name" value="BETA-GALACTOSIDASE GANA"/>
    <property type="match status" value="1"/>
</dbReference>
<dbReference type="AlphaFoldDB" id="A0A268NZY0"/>
<dbReference type="SUPFAM" id="SSF51445">
    <property type="entry name" value="(Trans)glycosidases"/>
    <property type="match status" value="1"/>
</dbReference>
<feature type="binding site" evidence="9">
    <location>
        <position position="121"/>
    </location>
    <ligand>
        <name>Zn(2+)</name>
        <dbReference type="ChEBI" id="CHEBI:29105"/>
    </ligand>
</feature>
<keyword evidence="9" id="KW-0479">Metal-binding</keyword>
<evidence type="ECO:0000256" key="4">
    <source>
        <dbReference type="ARBA" id="ARBA00022801"/>
    </source>
</evidence>
<feature type="active site" description="Proton donor" evidence="7">
    <location>
        <position position="156"/>
    </location>
</feature>
<feature type="binding site" evidence="9">
    <location>
        <position position="161"/>
    </location>
    <ligand>
        <name>Zn(2+)</name>
        <dbReference type="ChEBI" id="CHEBI:29105"/>
    </ligand>
</feature>
<evidence type="ECO:0000256" key="5">
    <source>
        <dbReference type="ARBA" id="ARBA00023295"/>
    </source>
</evidence>
<evidence type="ECO:0000256" key="1">
    <source>
        <dbReference type="ARBA" id="ARBA00001412"/>
    </source>
</evidence>
<protein>
    <recommendedName>
        <fullName evidence="3 6">Beta-galactosidase</fullName>
        <shortName evidence="6">Beta-gal</shortName>
        <ecNumber evidence="3 6">3.2.1.23</ecNumber>
    </recommendedName>
</protein>
<evidence type="ECO:0000256" key="7">
    <source>
        <dbReference type="PIRSR" id="PIRSR001084-1"/>
    </source>
</evidence>
<dbReference type="InterPro" id="IPR003476">
    <property type="entry name" value="Glyco_hydro_42"/>
</dbReference>
<proteinExistence type="inferred from homology"/>
<name>A0A268NZY0_SHOCL</name>
<dbReference type="Pfam" id="PF08533">
    <property type="entry name" value="Glyco_hydro_42C"/>
    <property type="match status" value="1"/>
</dbReference>
<dbReference type="InterPro" id="IPR017853">
    <property type="entry name" value="GH"/>
</dbReference>
<dbReference type="GO" id="GO:0004565">
    <property type="term" value="F:beta-galactosidase activity"/>
    <property type="evidence" value="ECO:0007669"/>
    <property type="project" value="UniProtKB-EC"/>
</dbReference>
<dbReference type="InterPro" id="IPR013739">
    <property type="entry name" value="Beta_galactosidase_C"/>
</dbReference>
<feature type="binding site" evidence="8">
    <location>
        <position position="329"/>
    </location>
    <ligand>
        <name>substrate</name>
    </ligand>
</feature>
<dbReference type="GO" id="GO:0009341">
    <property type="term" value="C:beta-galactosidase complex"/>
    <property type="evidence" value="ECO:0007669"/>
    <property type="project" value="InterPro"/>
</dbReference>
<evidence type="ECO:0000259" key="12">
    <source>
        <dbReference type="Pfam" id="PF08533"/>
    </source>
</evidence>
<dbReference type="GO" id="GO:0046872">
    <property type="term" value="F:metal ion binding"/>
    <property type="evidence" value="ECO:0007669"/>
    <property type="project" value="UniProtKB-KW"/>
</dbReference>
<reference evidence="13 14" key="1">
    <citation type="submission" date="2017-07" db="EMBL/GenBank/DDBJ databases">
        <title>Isolation and whole genome analysis of endospore-forming bacteria from heroin.</title>
        <authorList>
            <person name="Kalinowski J."/>
            <person name="Ahrens B."/>
            <person name="Al-Dilaimi A."/>
            <person name="Winkler A."/>
            <person name="Wibberg D."/>
            <person name="Schleenbecker U."/>
            <person name="Ruckert C."/>
            <person name="Wolfel R."/>
            <person name="Grass G."/>
        </authorList>
    </citation>
    <scope>NUCLEOTIDE SEQUENCE [LARGE SCALE GENOMIC DNA]</scope>
    <source>
        <strain evidence="13 14">7539</strain>
    </source>
</reference>
<feature type="binding site" evidence="9">
    <location>
        <position position="163"/>
    </location>
    <ligand>
        <name>Zn(2+)</name>
        <dbReference type="ChEBI" id="CHEBI:29105"/>
    </ligand>
</feature>
<evidence type="ECO:0000256" key="8">
    <source>
        <dbReference type="PIRSR" id="PIRSR001084-2"/>
    </source>
</evidence>
<evidence type="ECO:0000259" key="11">
    <source>
        <dbReference type="Pfam" id="PF08532"/>
    </source>
</evidence>
<evidence type="ECO:0000256" key="3">
    <source>
        <dbReference type="ARBA" id="ARBA00012756"/>
    </source>
</evidence>
<keyword evidence="9" id="KW-0862">Zinc</keyword>
<organism evidence="13 14">
    <name type="scientific">Shouchella clausii</name>
    <name type="common">Alkalihalobacillus clausii</name>
    <dbReference type="NCBI Taxonomy" id="79880"/>
    <lineage>
        <taxon>Bacteria</taxon>
        <taxon>Bacillati</taxon>
        <taxon>Bacillota</taxon>
        <taxon>Bacilli</taxon>
        <taxon>Bacillales</taxon>
        <taxon>Bacillaceae</taxon>
        <taxon>Shouchella</taxon>
    </lineage>
</organism>
<evidence type="ECO:0000256" key="2">
    <source>
        <dbReference type="ARBA" id="ARBA00005940"/>
    </source>
</evidence>
<evidence type="ECO:0000313" key="14">
    <source>
        <dbReference type="Proteomes" id="UP000216207"/>
    </source>
</evidence>
<dbReference type="InterPro" id="IPR013529">
    <property type="entry name" value="Glyco_hydro_42_N"/>
</dbReference>
<dbReference type="EC" id="3.2.1.23" evidence="3 6"/>
<feature type="binding site" evidence="8">
    <location>
        <position position="117"/>
    </location>
    <ligand>
        <name>substrate</name>
    </ligand>
</feature>
<dbReference type="Proteomes" id="UP000216207">
    <property type="component" value="Unassembled WGS sequence"/>
</dbReference>
<dbReference type="InterPro" id="IPR013780">
    <property type="entry name" value="Glyco_hydro_b"/>
</dbReference>
<keyword evidence="4 6" id="KW-0378">Hydrolase</keyword>
<comment type="similarity">
    <text evidence="2 6">Belongs to the glycosyl hydrolase 42 family.</text>
</comment>
<comment type="caution">
    <text evidence="13">The sequence shown here is derived from an EMBL/GenBank/DDBJ whole genome shotgun (WGS) entry which is preliminary data.</text>
</comment>
<dbReference type="Pfam" id="PF08532">
    <property type="entry name" value="Glyco_hydro_42M"/>
    <property type="match status" value="1"/>
</dbReference>
<feature type="binding site" evidence="8">
    <location>
        <position position="155"/>
    </location>
    <ligand>
        <name>substrate</name>
    </ligand>
</feature>
<evidence type="ECO:0000256" key="6">
    <source>
        <dbReference type="PIRNR" id="PIRNR001084"/>
    </source>
</evidence>
<feature type="active site" description="Nucleophile" evidence="7">
    <location>
        <position position="321"/>
    </location>
</feature>
<dbReference type="SUPFAM" id="SSF52317">
    <property type="entry name" value="Class I glutamine amidotransferase-like"/>
    <property type="match status" value="1"/>
</dbReference>
<dbReference type="Gene3D" id="2.60.40.1180">
    <property type="entry name" value="Golgi alpha-mannosidase II"/>
    <property type="match status" value="1"/>
</dbReference>
<comment type="catalytic activity">
    <reaction evidence="1 6">
        <text>Hydrolysis of terminal non-reducing beta-D-galactose residues in beta-D-galactosides.</text>
        <dbReference type="EC" id="3.2.1.23"/>
    </reaction>
</comment>
<dbReference type="Pfam" id="PF02449">
    <property type="entry name" value="Glyco_hydro_42"/>
    <property type="match status" value="1"/>
</dbReference>
<dbReference type="GO" id="GO:0006012">
    <property type="term" value="P:galactose metabolic process"/>
    <property type="evidence" value="ECO:0007669"/>
    <property type="project" value="InterPro"/>
</dbReference>
<feature type="domain" description="Beta-galactosidase trimerisation" evidence="11">
    <location>
        <begin position="410"/>
        <end position="614"/>
    </location>
</feature>
<feature type="domain" description="Beta-galactosidase C-terminal" evidence="12">
    <location>
        <begin position="625"/>
        <end position="679"/>
    </location>
</feature>
<dbReference type="Gene3D" id="3.20.20.80">
    <property type="entry name" value="Glycosidases"/>
    <property type="match status" value="1"/>
</dbReference>
<feature type="binding site" evidence="9">
    <location>
        <position position="166"/>
    </location>
    <ligand>
        <name>Zn(2+)</name>
        <dbReference type="ChEBI" id="CHEBI:29105"/>
    </ligand>
</feature>
<dbReference type="PANTHER" id="PTHR36447:SF1">
    <property type="entry name" value="BETA-GALACTOSIDASE GANA"/>
    <property type="match status" value="1"/>
</dbReference>
<feature type="domain" description="Glycoside hydrolase family 42 N-terminal" evidence="10">
    <location>
        <begin position="18"/>
        <end position="400"/>
    </location>
</feature>